<gene>
    <name evidence="3" type="ORF">H8F01_08485</name>
</gene>
<dbReference type="PANTHER" id="PTHR43265">
    <property type="entry name" value="ESTERASE ESTD"/>
    <property type="match status" value="1"/>
</dbReference>
<evidence type="ECO:0000313" key="4">
    <source>
        <dbReference type="Proteomes" id="UP000515873"/>
    </source>
</evidence>
<sequence length="435" mass="47467">MLTTLLAALLASATPAMNCHVGGYQLSDGSTLDIAPTDSDALRWRRIDGSTGKLVHGANDTWTSTFGWTDRPDGKDVRFDDCAKGGITFDGIKGQRMPLQVQDVTFTGDGGTKLVGRLILPPGKAKVPIVVLVHGAEHDSARLFDFMQRQFPEEGVGAFVYDKRGTGDSGGSYTQDYSLLANDAVAAVAEARKLAGTRAGRVGYRGGSQGGWVAPLAATRTKVDFIIIGYGLAISPLEEDREAVAFYLKLKGYDQSVIDKAWQLSDAIGLILSSNLTQGFDQLEAAKAKYSKEPWYKDVRGDFTYMVLPMSSDQIREKGKPFTTWNVQWHYDSMAVLEKLHTPQLWELGEDDIDAPSGETLRRLTSLQAKGLPVTTALFPHAEHGMTEYEMKGDERVSTRYAAGYMPMSIDFAKGIWHPPYGASKVVLPEKAATP</sequence>
<dbReference type="Proteomes" id="UP000515873">
    <property type="component" value="Chromosome"/>
</dbReference>
<protein>
    <submittedName>
        <fullName evidence="3">Alpha/beta hydrolase</fullName>
    </submittedName>
</protein>
<keyword evidence="4" id="KW-1185">Reference proteome</keyword>
<accession>A0A7G8Q8M2</accession>
<evidence type="ECO:0000259" key="2">
    <source>
        <dbReference type="Pfam" id="PF02129"/>
    </source>
</evidence>
<organism evidence="3 4">
    <name type="scientific">Dyella telluris</name>
    <dbReference type="NCBI Taxonomy" id="2763498"/>
    <lineage>
        <taxon>Bacteria</taxon>
        <taxon>Pseudomonadati</taxon>
        <taxon>Pseudomonadota</taxon>
        <taxon>Gammaproteobacteria</taxon>
        <taxon>Lysobacterales</taxon>
        <taxon>Rhodanobacteraceae</taxon>
        <taxon>Dyella</taxon>
    </lineage>
</organism>
<reference evidence="3 4" key="1">
    <citation type="submission" date="2020-08" db="EMBL/GenBank/DDBJ databases">
        <title>Dyella sp. G9 isolated from forest soil.</title>
        <authorList>
            <person name="Fu J."/>
            <person name="Qiu L."/>
        </authorList>
    </citation>
    <scope>NUCLEOTIDE SEQUENCE [LARGE SCALE GENOMIC DNA]</scope>
    <source>
        <strain evidence="3 4">G9</strain>
    </source>
</reference>
<feature type="chain" id="PRO_5028936344" evidence="1">
    <location>
        <begin position="19"/>
        <end position="435"/>
    </location>
</feature>
<dbReference type="SUPFAM" id="SSF53474">
    <property type="entry name" value="alpha/beta-Hydrolases"/>
    <property type="match status" value="1"/>
</dbReference>
<dbReference type="InterPro" id="IPR053145">
    <property type="entry name" value="AB_hydrolase_Est10"/>
</dbReference>
<feature type="domain" description="Xaa-Pro dipeptidyl-peptidase-like" evidence="2">
    <location>
        <begin position="111"/>
        <end position="221"/>
    </location>
</feature>
<dbReference type="InterPro" id="IPR000383">
    <property type="entry name" value="Xaa-Pro-like_dom"/>
</dbReference>
<dbReference type="AlphaFoldDB" id="A0A7G8Q8M2"/>
<dbReference type="Pfam" id="PF02129">
    <property type="entry name" value="Peptidase_S15"/>
    <property type="match status" value="1"/>
</dbReference>
<dbReference type="EMBL" id="CP060412">
    <property type="protein sequence ID" value="QNK03130.1"/>
    <property type="molecule type" value="Genomic_DNA"/>
</dbReference>
<proteinExistence type="predicted"/>
<dbReference type="RefSeq" id="WP_187058571.1">
    <property type="nucleotide sequence ID" value="NZ_CP060412.1"/>
</dbReference>
<dbReference type="KEGG" id="dtl:H8F01_08485"/>
<name>A0A7G8Q8M2_9GAMM</name>
<dbReference type="Gene3D" id="3.40.50.1820">
    <property type="entry name" value="alpha/beta hydrolase"/>
    <property type="match status" value="1"/>
</dbReference>
<feature type="signal peptide" evidence="1">
    <location>
        <begin position="1"/>
        <end position="18"/>
    </location>
</feature>
<keyword evidence="3" id="KW-0378">Hydrolase</keyword>
<evidence type="ECO:0000256" key="1">
    <source>
        <dbReference type="SAM" id="SignalP"/>
    </source>
</evidence>
<dbReference type="GO" id="GO:0052689">
    <property type="term" value="F:carboxylic ester hydrolase activity"/>
    <property type="evidence" value="ECO:0007669"/>
    <property type="project" value="TreeGrafter"/>
</dbReference>
<dbReference type="InterPro" id="IPR029058">
    <property type="entry name" value="AB_hydrolase_fold"/>
</dbReference>
<dbReference type="PANTHER" id="PTHR43265:SF1">
    <property type="entry name" value="ESTERASE ESTD"/>
    <property type="match status" value="1"/>
</dbReference>
<evidence type="ECO:0000313" key="3">
    <source>
        <dbReference type="EMBL" id="QNK03130.1"/>
    </source>
</evidence>
<keyword evidence="1" id="KW-0732">Signal</keyword>